<dbReference type="AlphaFoldDB" id="A0A1H9WQ10"/>
<keyword evidence="1" id="KW-0812">Transmembrane</keyword>
<organism evidence="2 3">
    <name type="scientific">Corynebacterium cystitidis DSM 20524</name>
    <dbReference type="NCBI Taxonomy" id="1121357"/>
    <lineage>
        <taxon>Bacteria</taxon>
        <taxon>Bacillati</taxon>
        <taxon>Actinomycetota</taxon>
        <taxon>Actinomycetes</taxon>
        <taxon>Mycobacteriales</taxon>
        <taxon>Corynebacteriaceae</taxon>
        <taxon>Corynebacterium</taxon>
    </lineage>
</organism>
<keyword evidence="3" id="KW-1185">Reference proteome</keyword>
<evidence type="ECO:0000256" key="1">
    <source>
        <dbReference type="SAM" id="Phobius"/>
    </source>
</evidence>
<keyword evidence="1" id="KW-0472">Membrane</keyword>
<reference evidence="3" key="1">
    <citation type="submission" date="2016-10" db="EMBL/GenBank/DDBJ databases">
        <authorList>
            <person name="Varghese N."/>
            <person name="Submissions S."/>
        </authorList>
    </citation>
    <scope>NUCLEOTIDE SEQUENCE [LARGE SCALE GENOMIC DNA]</scope>
    <source>
        <strain evidence="3">DSM 20524</strain>
    </source>
</reference>
<proteinExistence type="predicted"/>
<gene>
    <name evidence="2" type="ORF">SAMN05661109_02849</name>
</gene>
<feature type="non-terminal residue" evidence="2">
    <location>
        <position position="65"/>
    </location>
</feature>
<dbReference type="EMBL" id="FOGQ01000033">
    <property type="protein sequence ID" value="SES36012.1"/>
    <property type="molecule type" value="Genomic_DNA"/>
</dbReference>
<feature type="transmembrane region" description="Helical" evidence="1">
    <location>
        <begin position="33"/>
        <end position="64"/>
    </location>
</feature>
<accession>A0A1H9WQ10</accession>
<evidence type="ECO:0000313" key="2">
    <source>
        <dbReference type="EMBL" id="SES36012.1"/>
    </source>
</evidence>
<name>A0A1H9WQ10_9CORY</name>
<protein>
    <submittedName>
        <fullName evidence="2">Uncharacterized protein</fullName>
    </submittedName>
</protein>
<keyword evidence="1" id="KW-1133">Transmembrane helix</keyword>
<evidence type="ECO:0000313" key="3">
    <source>
        <dbReference type="Proteomes" id="UP000198929"/>
    </source>
</evidence>
<dbReference type="STRING" id="1121357.SAMN05661109_02849"/>
<sequence>MLPILAVLAFMTTTAVGNALLYYHHLNTRSNLLVVVSLVLTIAGIFYIVLAEGITWAIALGIVVL</sequence>
<dbReference type="Proteomes" id="UP000198929">
    <property type="component" value="Unassembled WGS sequence"/>
</dbReference>